<evidence type="ECO:0000313" key="10">
    <source>
        <dbReference type="Proteomes" id="UP000694865"/>
    </source>
</evidence>
<reference evidence="11" key="1">
    <citation type="submission" date="2025-08" db="UniProtKB">
        <authorList>
            <consortium name="RefSeq"/>
        </authorList>
    </citation>
    <scope>IDENTIFICATION</scope>
    <source>
        <tissue evidence="11">Testes</tissue>
    </source>
</reference>
<dbReference type="Proteomes" id="UP000694865">
    <property type="component" value="Unplaced"/>
</dbReference>
<dbReference type="RefSeq" id="XP_006814856.1">
    <property type="nucleotide sequence ID" value="XM_006814793.1"/>
</dbReference>
<keyword evidence="3 7" id="KW-0547">Nucleotide-binding</keyword>
<evidence type="ECO:0000256" key="2">
    <source>
        <dbReference type="ARBA" id="ARBA00022598"/>
    </source>
</evidence>
<evidence type="ECO:0000256" key="7">
    <source>
        <dbReference type="RuleBase" id="RU363037"/>
    </source>
</evidence>
<keyword evidence="10" id="KW-1185">Reference proteome</keyword>
<evidence type="ECO:0000259" key="9">
    <source>
        <dbReference type="Pfam" id="PF19269"/>
    </source>
</evidence>
<dbReference type="InterPro" id="IPR020058">
    <property type="entry name" value="Glu/Gln-tRNA-synth_Ib_cat-dom"/>
</dbReference>
<dbReference type="PANTHER" id="PTHR43311:SF2">
    <property type="entry name" value="GLUTAMATE--TRNA LIGASE, MITOCHONDRIAL-RELATED"/>
    <property type="match status" value="1"/>
</dbReference>
<proteinExistence type="inferred from homology"/>
<dbReference type="SUPFAM" id="SSF48163">
    <property type="entry name" value="An anticodon-binding domain of class I aminoacyl-tRNA synthetases"/>
    <property type="match status" value="1"/>
</dbReference>
<feature type="domain" description="Aminoacyl-tRNA synthetase class I anticodon-binding" evidence="9">
    <location>
        <begin position="154"/>
        <end position="294"/>
    </location>
</feature>
<dbReference type="InterPro" id="IPR008925">
    <property type="entry name" value="aa_tRNA-synth_I_cd-bd_sf"/>
</dbReference>
<dbReference type="Pfam" id="PF00749">
    <property type="entry name" value="tRNA-synt_1c"/>
    <property type="match status" value="1"/>
</dbReference>
<comment type="similarity">
    <text evidence="1">Belongs to the class-I aminoacyl-tRNA synthetase family. Glutamate--tRNA ligase type 1 subfamily.</text>
</comment>
<evidence type="ECO:0000256" key="4">
    <source>
        <dbReference type="ARBA" id="ARBA00022840"/>
    </source>
</evidence>
<dbReference type="InterPro" id="IPR049940">
    <property type="entry name" value="GluQ/Sye"/>
</dbReference>
<dbReference type="Gene3D" id="3.40.50.620">
    <property type="entry name" value="HUPs"/>
    <property type="match status" value="1"/>
</dbReference>
<evidence type="ECO:0000256" key="3">
    <source>
        <dbReference type="ARBA" id="ARBA00022741"/>
    </source>
</evidence>
<dbReference type="PANTHER" id="PTHR43311">
    <property type="entry name" value="GLUTAMATE--TRNA LIGASE"/>
    <property type="match status" value="1"/>
</dbReference>
<dbReference type="Pfam" id="PF19269">
    <property type="entry name" value="Anticodon_2"/>
    <property type="match status" value="1"/>
</dbReference>
<keyword evidence="5 7" id="KW-0648">Protein biosynthesis</keyword>
<dbReference type="InterPro" id="IPR045462">
    <property type="entry name" value="aa-tRNA-synth_I_cd-bd"/>
</dbReference>
<sequence length="298" mass="34383">MPCMGLCHAWLVNNSLLHFNNLEWLTSVGKHLQFYRAFGWTPPIFAHLPLLLNKDGSKLSKRQNDITVEHFKVLGHQADAVLNLITFCGSGFENNRQIRSLSGMIKEFSVERVTQHSAVLDMDLLDYITQQQILNSCKDSVGMQRLAAELKHLVEDTYTDRVTDDVLAENYLQNIIQHRKHHINRLSDLTSAKNQFLWLSPDIKLEELHRFTQQPESVLRLLLEELQKLTTVEWQAEYLVAKLQYLCTKHQLIPFSKMMAMLRYSLTGAKEGPGVVDIMQMLTKEKTLERLNSLILQA</sequence>
<feature type="domain" description="Glutamyl/glutaminyl-tRNA synthetase class Ib catalytic" evidence="8">
    <location>
        <begin position="22"/>
        <end position="126"/>
    </location>
</feature>
<keyword evidence="2 7" id="KW-0436">Ligase</keyword>
<evidence type="ECO:0000259" key="8">
    <source>
        <dbReference type="Pfam" id="PF00749"/>
    </source>
</evidence>
<keyword evidence="4 7" id="KW-0067">ATP-binding</keyword>
<organism evidence="10 11">
    <name type="scientific">Saccoglossus kowalevskii</name>
    <name type="common">Acorn worm</name>
    <dbReference type="NCBI Taxonomy" id="10224"/>
    <lineage>
        <taxon>Eukaryota</taxon>
        <taxon>Metazoa</taxon>
        <taxon>Hemichordata</taxon>
        <taxon>Enteropneusta</taxon>
        <taxon>Harrimaniidae</taxon>
        <taxon>Saccoglossus</taxon>
    </lineage>
</organism>
<protein>
    <submittedName>
        <fullName evidence="11">Probable glutamate--tRNA ligase, mitochondrial-like</fullName>
    </submittedName>
</protein>
<dbReference type="SUPFAM" id="SSF52374">
    <property type="entry name" value="Nucleotidylyl transferase"/>
    <property type="match status" value="1"/>
</dbReference>
<accession>A0ABM0M4B5</accession>
<name>A0ABM0M4B5_SACKO</name>
<evidence type="ECO:0000313" key="11">
    <source>
        <dbReference type="RefSeq" id="XP_006814856.1"/>
    </source>
</evidence>
<keyword evidence="6 7" id="KW-0030">Aminoacyl-tRNA synthetase</keyword>
<dbReference type="InterPro" id="IPR020751">
    <property type="entry name" value="aa-tRNA-synth_I_codon-bd_sub2"/>
</dbReference>
<dbReference type="GeneID" id="102802772"/>
<evidence type="ECO:0000256" key="6">
    <source>
        <dbReference type="ARBA" id="ARBA00023146"/>
    </source>
</evidence>
<evidence type="ECO:0000256" key="5">
    <source>
        <dbReference type="ARBA" id="ARBA00022917"/>
    </source>
</evidence>
<dbReference type="InterPro" id="IPR014729">
    <property type="entry name" value="Rossmann-like_a/b/a_fold"/>
</dbReference>
<dbReference type="Gene3D" id="1.10.10.350">
    <property type="match status" value="1"/>
</dbReference>
<evidence type="ECO:0000256" key="1">
    <source>
        <dbReference type="ARBA" id="ARBA00007894"/>
    </source>
</evidence>
<gene>
    <name evidence="11" type="primary">LOC102802772</name>
</gene>